<proteinExistence type="predicted"/>
<dbReference type="FunFam" id="1.10.1200.10:FF:000005">
    <property type="entry name" value="Nonribosomal peptide synthetase 1"/>
    <property type="match status" value="1"/>
</dbReference>
<dbReference type="OrthoDB" id="9757559at2"/>
<organism evidence="5 6">
    <name type="scientific">Pseudoalteromonas rubra</name>
    <dbReference type="NCBI Taxonomy" id="43658"/>
    <lineage>
        <taxon>Bacteria</taxon>
        <taxon>Pseudomonadati</taxon>
        <taxon>Pseudomonadota</taxon>
        <taxon>Gammaproteobacteria</taxon>
        <taxon>Alteromonadales</taxon>
        <taxon>Pseudoalteromonadaceae</taxon>
        <taxon>Pseudoalteromonas</taxon>
    </lineage>
</organism>
<comment type="cofactor">
    <cofactor evidence="1">
        <name>pantetheine 4'-phosphate</name>
        <dbReference type="ChEBI" id="CHEBI:47942"/>
    </cofactor>
</comment>
<dbReference type="GO" id="GO:0031177">
    <property type="term" value="F:phosphopantetheine binding"/>
    <property type="evidence" value="ECO:0007669"/>
    <property type="project" value="InterPro"/>
</dbReference>
<dbReference type="InterPro" id="IPR001031">
    <property type="entry name" value="Thioesterase"/>
</dbReference>
<evidence type="ECO:0000259" key="4">
    <source>
        <dbReference type="PROSITE" id="PS50075"/>
    </source>
</evidence>
<dbReference type="Pfam" id="PF00550">
    <property type="entry name" value="PP-binding"/>
    <property type="match status" value="1"/>
</dbReference>
<dbReference type="InterPro" id="IPR036736">
    <property type="entry name" value="ACP-like_sf"/>
</dbReference>
<dbReference type="SUPFAM" id="SSF47336">
    <property type="entry name" value="ACP-like"/>
    <property type="match status" value="1"/>
</dbReference>
<dbReference type="Gene3D" id="3.40.50.12780">
    <property type="entry name" value="N-terminal domain of ligase-like"/>
    <property type="match status" value="1"/>
</dbReference>
<dbReference type="InterPro" id="IPR029058">
    <property type="entry name" value="AB_hydrolase_fold"/>
</dbReference>
<dbReference type="SUPFAM" id="SSF56801">
    <property type="entry name" value="Acetyl-CoA synthetase-like"/>
    <property type="match status" value="1"/>
</dbReference>
<dbReference type="EMBL" id="LFZX01000063">
    <property type="protein sequence ID" value="KNC67536.1"/>
    <property type="molecule type" value="Genomic_DNA"/>
</dbReference>
<reference evidence="6" key="1">
    <citation type="submission" date="2015-07" db="EMBL/GenBank/DDBJ databases">
        <title>Draft genome sequence of a Pseudoalteromonas rubra strain, OCN096, isolated from Kaneohe Bay, Oahu, Hawaii.</title>
        <authorList>
            <person name="Beurmann S."/>
            <person name="Ushijima B."/>
            <person name="Belcaid M."/>
            <person name="Callahan S.M."/>
            <person name="Aeby G.S."/>
        </authorList>
    </citation>
    <scope>NUCLEOTIDE SEQUENCE [LARGE SCALE GENOMIC DNA]</scope>
    <source>
        <strain evidence="6">OCN096</strain>
    </source>
</reference>
<dbReference type="InterPro" id="IPR045851">
    <property type="entry name" value="AMP-bd_C_sf"/>
</dbReference>
<gene>
    <name evidence="5" type="ORF">AC626_10215</name>
</gene>
<dbReference type="CDD" id="cd05930">
    <property type="entry name" value="A_NRPS"/>
    <property type="match status" value="1"/>
</dbReference>
<dbReference type="GO" id="GO:0016491">
    <property type="term" value="F:oxidoreductase activity"/>
    <property type="evidence" value="ECO:0007669"/>
    <property type="project" value="InterPro"/>
</dbReference>
<keyword evidence="2" id="KW-0596">Phosphopantetheine</keyword>
<dbReference type="InterPro" id="IPR042099">
    <property type="entry name" value="ANL_N_sf"/>
</dbReference>
<dbReference type="GO" id="GO:0005737">
    <property type="term" value="C:cytoplasm"/>
    <property type="evidence" value="ECO:0007669"/>
    <property type="project" value="TreeGrafter"/>
</dbReference>
<dbReference type="Proteomes" id="UP000036850">
    <property type="component" value="Unassembled WGS sequence"/>
</dbReference>
<sequence>MNLLNSPNTHQSASGVALAEAEIKAINLIELMRHQVATQPEATAVVGHHESMTFAQLDLRAQQIAATLQQLDAKPDDYIGLFVEPSDDLVVGVWGSLYAGCGYLPLSPEYPDKRVLHMITDSKTQLILTQSHLKEKITSLVGPSVTVICLEELSNELTYCAEVAPENLAYMIYTSGSTGTPKGVMIEHGNIVNQMRWLRQQFGFDNSTRIIQKTPFSFDAAQWEILACAMGACVVASEPGMYRDPMALIDAMIENEVTVLQCVPTLLQALLDTPGIQLCSSLQHVFSGGETLTKQLAAQFFEELPGLKLTNLYGPTECTINSSSYTVTQSTLEQDFEAISIGQAVANTHYYVLDDELQPVAAGESGELYISGAQIARGYFDRADITKERFISNPHSDESQHSVLYRSGDVVKLDDQGNAHFLGRVDNQVKLRGYRVELDEIRLAIEKHDWVKNAAMVIKNDERTGFQNLIACIELNKREAAVMDQGNHGEHHQSKKNKLQVKAQLSNAGFRSEAVLKDEPSFELPNKQPTQGQSETVFARKTYRFFEGGELTQQDIVELLAAPERAGKSVDVAQLSYGQFGQIMRYFGQFKSEERLLPKYGYASPGALYATQLFVEIHQLFDLDAGIYYYQPEQHTLHLVRPVAEHSEAQLKVHFLGKQQAIEPVYKNNILEVLEMETGHMLGLFDQVLPLFGLAVGKGEFTESLQECLAVEHDDQYLGSYEITPAAQGVPLQEVESIVQIQGVEGLENGQYSLQDGEFVPLSEKLIEKKSVIAINQQVYERSSFGVSMLSHTTEAWRHYVDLGRRLQQLQMNKLNIGLMSSGYSSKSGNNLPSADRFGAILAEQGKEMKPFYFCIGGKVSDEQMRSEGMKEDAIHMRGPVEILKDDLQSRLPTYMVPNQIVAFDAFPQTANGKVDYIALRDNEKLSQLGNDVPYIEPRNPLEEHIAEIWKQTLKWDKASVKDNFFESGGNSLTAVTLLNRINKELSLNLPMQTLFQAPSIEDLAQHIQESDHDTGNRLIPLNNSSKDSKVFCWPGLGGYPMSLKPLAEKVADQAEFIGVQAHGINEQEVPYQTISEMARADIKLLKEAQPEGPYTLWGYSFGARVAFEVAHQLEQAGDEVKDLYLIAPGSPELPQFASRARVPCFSSGAFVTILYSVFFQKISGPVLEKCLEVVTDKASFIDFVCTNHRALNQDMVKRIVDIVVQTYEFKYTFNELLERNVKAPKVIFKAQGDDYSFLENIPGYAEDETRTIHLEADHYALLKHPGVEELFDCIVDYQSEAEAFNRLLTA</sequence>
<dbReference type="InterPro" id="IPR000415">
    <property type="entry name" value="Nitroreductase-like"/>
</dbReference>
<dbReference type="Gene3D" id="3.30.300.30">
    <property type="match status" value="2"/>
</dbReference>
<dbReference type="Gene3D" id="1.10.1200.10">
    <property type="entry name" value="ACP-like"/>
    <property type="match status" value="1"/>
</dbReference>
<evidence type="ECO:0000256" key="2">
    <source>
        <dbReference type="ARBA" id="ARBA00022450"/>
    </source>
</evidence>
<dbReference type="SUPFAM" id="SSF53474">
    <property type="entry name" value="alpha/beta-Hydrolases"/>
    <property type="match status" value="1"/>
</dbReference>
<dbReference type="InterPro" id="IPR000873">
    <property type="entry name" value="AMP-dep_synth/lig_dom"/>
</dbReference>
<protein>
    <submittedName>
        <fullName evidence="5">Amino acid adenylation protein</fullName>
    </submittedName>
</protein>
<dbReference type="InterPro" id="IPR020806">
    <property type="entry name" value="PKS_PP-bd"/>
</dbReference>
<dbReference type="GO" id="GO:0044550">
    <property type="term" value="P:secondary metabolite biosynthetic process"/>
    <property type="evidence" value="ECO:0007669"/>
    <property type="project" value="TreeGrafter"/>
</dbReference>
<dbReference type="InterPro" id="IPR010071">
    <property type="entry name" value="AA_adenyl_dom"/>
</dbReference>
<dbReference type="Gene3D" id="3.40.50.1820">
    <property type="entry name" value="alpha/beta hydrolase"/>
    <property type="match status" value="1"/>
</dbReference>
<dbReference type="Pfam" id="PF00975">
    <property type="entry name" value="Thioesterase"/>
    <property type="match status" value="1"/>
</dbReference>
<dbReference type="InterPro" id="IPR006162">
    <property type="entry name" value="Ppantetheine_attach_site"/>
</dbReference>
<feature type="domain" description="Carrier" evidence="4">
    <location>
        <begin position="937"/>
        <end position="1012"/>
    </location>
</feature>
<dbReference type="PANTHER" id="PTHR45527">
    <property type="entry name" value="NONRIBOSOMAL PEPTIDE SYNTHETASE"/>
    <property type="match status" value="1"/>
</dbReference>
<accession>A0A0L0ET04</accession>
<dbReference type="PROSITE" id="PS50075">
    <property type="entry name" value="CARRIER"/>
    <property type="match status" value="1"/>
</dbReference>
<evidence type="ECO:0000313" key="5">
    <source>
        <dbReference type="EMBL" id="KNC67536.1"/>
    </source>
</evidence>
<name>A0A0L0ET04_9GAMM</name>
<dbReference type="Gene3D" id="3.40.109.10">
    <property type="entry name" value="NADH Oxidase"/>
    <property type="match status" value="1"/>
</dbReference>
<dbReference type="InterPro" id="IPR009081">
    <property type="entry name" value="PP-bd_ACP"/>
</dbReference>
<evidence type="ECO:0000313" key="6">
    <source>
        <dbReference type="Proteomes" id="UP000036850"/>
    </source>
</evidence>
<dbReference type="NCBIfam" id="TIGR01733">
    <property type="entry name" value="AA-adenyl-dom"/>
    <property type="match status" value="1"/>
</dbReference>
<dbReference type="GO" id="GO:0043041">
    <property type="term" value="P:amino acid activation for nonribosomal peptide biosynthetic process"/>
    <property type="evidence" value="ECO:0007669"/>
    <property type="project" value="TreeGrafter"/>
</dbReference>
<dbReference type="PATRIC" id="fig|43658.6.peg.1821"/>
<dbReference type="Pfam" id="PF00501">
    <property type="entry name" value="AMP-binding"/>
    <property type="match status" value="1"/>
</dbReference>
<dbReference type="PROSITE" id="PS00012">
    <property type="entry name" value="PHOSPHOPANTETHEINE"/>
    <property type="match status" value="1"/>
</dbReference>
<evidence type="ECO:0000256" key="3">
    <source>
        <dbReference type="ARBA" id="ARBA00022553"/>
    </source>
</evidence>
<evidence type="ECO:0000256" key="1">
    <source>
        <dbReference type="ARBA" id="ARBA00001957"/>
    </source>
</evidence>
<dbReference type="SMART" id="SM00823">
    <property type="entry name" value="PKS_PP"/>
    <property type="match status" value="1"/>
</dbReference>
<keyword evidence="3" id="KW-0597">Phosphoprotein</keyword>
<dbReference type="InterPro" id="IPR020845">
    <property type="entry name" value="AMP-binding_CS"/>
</dbReference>
<dbReference type="PROSITE" id="PS00455">
    <property type="entry name" value="AMP_BINDING"/>
    <property type="match status" value="1"/>
</dbReference>
<dbReference type="PANTHER" id="PTHR45527:SF1">
    <property type="entry name" value="FATTY ACID SYNTHASE"/>
    <property type="match status" value="1"/>
</dbReference>
<comment type="caution">
    <text evidence="5">The sequence shown here is derived from an EMBL/GenBank/DDBJ whole genome shotgun (WGS) entry which is preliminary data.</text>
</comment>